<accession>A0A931MXX9</accession>
<dbReference type="PANTHER" id="PTHR11102">
    <property type="entry name" value="SEL-1-LIKE PROTEIN"/>
    <property type="match status" value="1"/>
</dbReference>
<dbReference type="InterPro" id="IPR036366">
    <property type="entry name" value="PGBDSf"/>
</dbReference>
<name>A0A931MXX9_9HYPH</name>
<evidence type="ECO:0000313" key="3">
    <source>
        <dbReference type="EMBL" id="MBH0237445.1"/>
    </source>
</evidence>
<dbReference type="SUPFAM" id="SSF47090">
    <property type="entry name" value="PGBD-like"/>
    <property type="match status" value="1"/>
</dbReference>
<proteinExistence type="predicted"/>
<comment type="caution">
    <text evidence="3">The sequence shown here is derived from an EMBL/GenBank/DDBJ whole genome shotgun (WGS) entry which is preliminary data.</text>
</comment>
<feature type="region of interest" description="Disordered" evidence="1">
    <location>
        <begin position="42"/>
        <end position="93"/>
    </location>
</feature>
<evidence type="ECO:0000256" key="1">
    <source>
        <dbReference type="SAM" id="MobiDB-lite"/>
    </source>
</evidence>
<dbReference type="InterPro" id="IPR011990">
    <property type="entry name" value="TPR-like_helical_dom_sf"/>
</dbReference>
<gene>
    <name evidence="3" type="ORF">I5731_06390</name>
</gene>
<dbReference type="EMBL" id="JADZLT010000043">
    <property type="protein sequence ID" value="MBH0237445.1"/>
    <property type="molecule type" value="Genomic_DNA"/>
</dbReference>
<feature type="region of interest" description="Disordered" evidence="1">
    <location>
        <begin position="1072"/>
        <end position="1091"/>
    </location>
</feature>
<feature type="compositionally biased region" description="Pro residues" evidence="1">
    <location>
        <begin position="1036"/>
        <end position="1050"/>
    </location>
</feature>
<sequence length="1549" mass="159972">MTSRSAPRQDTVAGDIRREAERAAAAAGLTVDEWLTRLIRSNAGDAPGAQPAPQAAARPAAKAEAPVAPAPAQAPAQAAAAGPDGQPIGRIIDSLDRLGDRIRALSTNDRGARQPHLAAVADNRSRDLQKAIEEITAQRDQIERAAAERRRAAPPHLQPVPSPAPLRAEAPRPEPVRPEPVRSEPVRAEASRSARPEAPRAEAPRAEAPRAPAPRAEPAPEARPVAAAAPAPVAAPPAVDTAAFDRLAARLDARIDGLTAAIPPREHFEIVREEISRLRDAVAANATKPALAGLTRSYDLLVERLDAVGGREPDSGLVTELVGQMAEVRDLLAAIPGESHHRLLTARLDELAARVEAIAAAPGDQGVAVLEGQLAQLARAVAGLDPSRLVTSVESRLDTVASRLNQIEGQMSRLDVLPQVARRLETQGERLEDLGRRFDALPQLLREIDARLAPVEALPGALAQDIETLKLDVRGDLAELSDRLGPVEALPETLSRDLDAMKQDVRIDIAALAQRFAPVEALPATIARDIDGVREDIGTLAQRLAPIENLPHAVAREVDAVRRDVREDIGAVLARIDDMGERLAGLDVSAIDAGVVAALDGRFTELAAQIDGLGDDADSEMLAALELRIAALAERMETRLSAIDRSTGAAFEALGRQIDTRAMAGDPGTGLQLAELGRKLDSLANQPLAGLDGGALAGIEVRLEEIGARIGSIEAVHGGPLGGAPSADLADAIGRIEDAITALADHAGAARPDEMAEVARAIDGLRRDLADLASPSLDGLEAEIRQIAGRLDMLAAGGPAPATLGAEIEARIERLVDRIDSQSRDDDRLAAALRSVEQTIATALDTGDMAQAAARAAVAAFDEREGSAVAGAIRGLGRDLENLQREIQESRQRDLTLLDSMNDILQSVSGLSGLSSLAAAPSRAVAAPAPAPRVADEETWREIERSLAAGLAGAQPPPQPSRPAAAAPGPSILDDLIAPRQGAGRKAPPSAEAPLDLGEAGDSFDADLPLEPGSGKPRVARPAGGTPQVRAERRTPTPPAPQPEPAPAAAPAPAHGKTDFIAAARRAAQQAASEQAAVVTPPAAPVAEEPKAERAGLRGFLAAHRRQILMAAAALVLTLGVVRVVGWTLGDDRIGGPATAATEATTSEAADAPAPANTAEVTPPAAETDDEPGFDIVAAPEATGGNAASFGPNATSLPAGSFAPPAAPPTTTPADVEADAAATTADAEPATGPAVAQDAAPETVSLGTAATEPGTPDADPARIAAPLPPAAIGAPALREAAAAGDPAAQFEVAARLVEGRGIVQDVAGAAVWYERAAEAGLAPAQYRLGSLYEKGQGVPRDAKRAAAWYERAAEAGNAKAMHNLAVMHTEGSLGDPDYTTAAEWFTAAADLGVRDSQYNLGILHARGLGVTRDLASSYKWFAIAGAAGDADAAKKREDIEQALDSDSLARARLAVETWKPKPLSAAANEVEIANPAWMLPPASVAASDGDLIARAQALLAAQGFSPGPADGKMGRRTRDAIVAFQKQRGLPETGVADAALVAALAERAI</sequence>
<dbReference type="PANTHER" id="PTHR11102:SF160">
    <property type="entry name" value="ERAD-ASSOCIATED E3 UBIQUITIN-PROTEIN LIGASE COMPONENT HRD3"/>
    <property type="match status" value="1"/>
</dbReference>
<feature type="region of interest" description="Disordered" evidence="1">
    <location>
        <begin position="1141"/>
        <end position="1240"/>
    </location>
</feature>
<dbReference type="Pfam" id="PF08238">
    <property type="entry name" value="Sel1"/>
    <property type="match status" value="4"/>
</dbReference>
<dbReference type="InterPro" id="IPR036365">
    <property type="entry name" value="PGBD-like_sf"/>
</dbReference>
<feature type="region of interest" description="Disordered" evidence="1">
    <location>
        <begin position="147"/>
        <end position="235"/>
    </location>
</feature>
<protein>
    <submittedName>
        <fullName evidence="3">SEL1-like repeat protein</fullName>
    </submittedName>
</protein>
<dbReference type="Pfam" id="PF01471">
    <property type="entry name" value="PG_binding_1"/>
    <property type="match status" value="1"/>
</dbReference>
<evidence type="ECO:0000259" key="2">
    <source>
        <dbReference type="Pfam" id="PF01471"/>
    </source>
</evidence>
<feature type="compositionally biased region" description="Basic and acidic residues" evidence="1">
    <location>
        <begin position="169"/>
        <end position="208"/>
    </location>
</feature>
<dbReference type="InterPro" id="IPR050767">
    <property type="entry name" value="Sel1_AlgK"/>
</dbReference>
<feature type="compositionally biased region" description="Low complexity" evidence="1">
    <location>
        <begin position="1141"/>
        <end position="1160"/>
    </location>
</feature>
<feature type="compositionally biased region" description="Low complexity" evidence="1">
    <location>
        <begin position="43"/>
        <end position="87"/>
    </location>
</feature>
<reference evidence="3" key="1">
    <citation type="submission" date="2020-12" db="EMBL/GenBank/DDBJ databases">
        <title>Methylobrevis albus sp. nov., isolated from fresh water lack sediment.</title>
        <authorList>
            <person name="Zou Q."/>
        </authorList>
    </citation>
    <scope>NUCLEOTIDE SEQUENCE</scope>
    <source>
        <strain evidence="3">L22</strain>
    </source>
</reference>
<dbReference type="Proteomes" id="UP000631694">
    <property type="component" value="Unassembled WGS sequence"/>
</dbReference>
<keyword evidence="4" id="KW-1185">Reference proteome</keyword>
<feature type="domain" description="Peptidoglycan binding-like" evidence="2">
    <location>
        <begin position="1489"/>
        <end position="1544"/>
    </location>
</feature>
<dbReference type="Gene3D" id="1.10.101.10">
    <property type="entry name" value="PGBD-like superfamily/PGBD"/>
    <property type="match status" value="1"/>
</dbReference>
<organism evidence="3 4">
    <name type="scientific">Methylobrevis albus</name>
    <dbReference type="NCBI Taxonomy" id="2793297"/>
    <lineage>
        <taxon>Bacteria</taxon>
        <taxon>Pseudomonadati</taxon>
        <taxon>Pseudomonadota</taxon>
        <taxon>Alphaproteobacteria</taxon>
        <taxon>Hyphomicrobiales</taxon>
        <taxon>Pleomorphomonadaceae</taxon>
        <taxon>Methylobrevis</taxon>
    </lineage>
</organism>
<dbReference type="Gene3D" id="1.25.40.10">
    <property type="entry name" value="Tetratricopeptide repeat domain"/>
    <property type="match status" value="1"/>
</dbReference>
<dbReference type="RefSeq" id="WP_197310538.1">
    <property type="nucleotide sequence ID" value="NZ_JADZLT010000043.1"/>
</dbReference>
<dbReference type="InterPro" id="IPR002477">
    <property type="entry name" value="Peptidoglycan-bd-like"/>
</dbReference>
<dbReference type="SMART" id="SM00671">
    <property type="entry name" value="SEL1"/>
    <property type="match status" value="4"/>
</dbReference>
<feature type="compositionally biased region" description="Low complexity" evidence="1">
    <location>
        <begin position="222"/>
        <end position="235"/>
    </location>
</feature>
<feature type="region of interest" description="Disordered" evidence="1">
    <location>
        <begin position="950"/>
        <end position="1055"/>
    </location>
</feature>
<feature type="compositionally biased region" description="Low complexity" evidence="1">
    <location>
        <begin position="1072"/>
        <end position="1087"/>
    </location>
</feature>
<dbReference type="SUPFAM" id="SSF81901">
    <property type="entry name" value="HCP-like"/>
    <property type="match status" value="1"/>
</dbReference>
<dbReference type="InterPro" id="IPR006597">
    <property type="entry name" value="Sel1-like"/>
</dbReference>
<feature type="compositionally biased region" description="Low complexity" evidence="1">
    <location>
        <begin position="962"/>
        <end position="971"/>
    </location>
</feature>
<feature type="compositionally biased region" description="Low complexity" evidence="1">
    <location>
        <begin position="1212"/>
        <end position="1234"/>
    </location>
</feature>
<evidence type="ECO:0000313" key="4">
    <source>
        <dbReference type="Proteomes" id="UP000631694"/>
    </source>
</evidence>